<reference evidence="1 2" key="1">
    <citation type="journal article" date="2014" name="PLoS ONE">
        <title>Global Analysis of Gene Expression Profiles in Physic Nut (Jatropha curcas L.) Seedlings Exposed to Salt Stress.</title>
        <authorList>
            <person name="Zhang L."/>
            <person name="Zhang C."/>
            <person name="Wu P."/>
            <person name="Chen Y."/>
            <person name="Li M."/>
            <person name="Jiang H."/>
            <person name="Wu G."/>
        </authorList>
    </citation>
    <scope>NUCLEOTIDE SEQUENCE [LARGE SCALE GENOMIC DNA]</scope>
    <source>
        <strain evidence="2">cv. GZQX0401</strain>
        <tissue evidence="1">Young leaves</tissue>
    </source>
</reference>
<name>A0A067K0D6_JATCU</name>
<evidence type="ECO:0000313" key="2">
    <source>
        <dbReference type="Proteomes" id="UP000027138"/>
    </source>
</evidence>
<protein>
    <submittedName>
        <fullName evidence="1">Uncharacterized protein</fullName>
    </submittedName>
</protein>
<accession>A0A067K0D6</accession>
<gene>
    <name evidence="1" type="ORF">JCGZ_19134</name>
</gene>
<organism evidence="1 2">
    <name type="scientific">Jatropha curcas</name>
    <name type="common">Barbados nut</name>
    <dbReference type="NCBI Taxonomy" id="180498"/>
    <lineage>
        <taxon>Eukaryota</taxon>
        <taxon>Viridiplantae</taxon>
        <taxon>Streptophyta</taxon>
        <taxon>Embryophyta</taxon>
        <taxon>Tracheophyta</taxon>
        <taxon>Spermatophyta</taxon>
        <taxon>Magnoliopsida</taxon>
        <taxon>eudicotyledons</taxon>
        <taxon>Gunneridae</taxon>
        <taxon>Pentapetalae</taxon>
        <taxon>rosids</taxon>
        <taxon>fabids</taxon>
        <taxon>Malpighiales</taxon>
        <taxon>Euphorbiaceae</taxon>
        <taxon>Crotonoideae</taxon>
        <taxon>Jatropheae</taxon>
        <taxon>Jatropha</taxon>
    </lineage>
</organism>
<proteinExistence type="predicted"/>
<dbReference type="AlphaFoldDB" id="A0A067K0D6"/>
<keyword evidence="2" id="KW-1185">Reference proteome</keyword>
<evidence type="ECO:0000313" key="1">
    <source>
        <dbReference type="EMBL" id="KDP29607.1"/>
    </source>
</evidence>
<sequence length="123" mass="13464">MLSAYAIFVRTQLLVHVPPPTEFDSFTEMEELDRGQGDAPTQVFIANYNEVCQLYKAALLKLALVRLSDEHVSRISMVPPAGHGRGIQCGRHAGHGAGRRLIIVEETEESGSDDSEETGLNLS</sequence>
<dbReference type="EMBL" id="KK914736">
    <property type="protein sequence ID" value="KDP29607.1"/>
    <property type="molecule type" value="Genomic_DNA"/>
</dbReference>
<dbReference type="Proteomes" id="UP000027138">
    <property type="component" value="Unassembled WGS sequence"/>
</dbReference>